<reference evidence="2" key="1">
    <citation type="submission" date="2021-02" db="EMBL/GenBank/DDBJ databases">
        <authorList>
            <person name="Nowell W R."/>
        </authorList>
    </citation>
    <scope>NUCLEOTIDE SEQUENCE</scope>
</reference>
<dbReference type="Proteomes" id="UP000663854">
    <property type="component" value="Unassembled WGS sequence"/>
</dbReference>
<organism evidence="2 3">
    <name type="scientific">Rotaria sordida</name>
    <dbReference type="NCBI Taxonomy" id="392033"/>
    <lineage>
        <taxon>Eukaryota</taxon>
        <taxon>Metazoa</taxon>
        <taxon>Spiralia</taxon>
        <taxon>Gnathifera</taxon>
        <taxon>Rotifera</taxon>
        <taxon>Eurotatoria</taxon>
        <taxon>Bdelloidea</taxon>
        <taxon>Philodinida</taxon>
        <taxon>Philodinidae</taxon>
        <taxon>Rotaria</taxon>
    </lineage>
</organism>
<dbReference type="AlphaFoldDB" id="A0A816BCP1"/>
<dbReference type="EMBL" id="CAJNOL010005699">
    <property type="protein sequence ID" value="CAF1608579.1"/>
    <property type="molecule type" value="Genomic_DNA"/>
</dbReference>
<evidence type="ECO:0000313" key="2">
    <source>
        <dbReference type="EMBL" id="CAF1608579.1"/>
    </source>
</evidence>
<accession>A0A816BCP1</accession>
<comment type="caution">
    <text evidence="2">The sequence shown here is derived from an EMBL/GenBank/DDBJ whole genome shotgun (WGS) entry which is preliminary data.</text>
</comment>
<name>A0A816BCP1_9BILA</name>
<keyword evidence="3" id="KW-1185">Reference proteome</keyword>
<dbReference type="PANTHER" id="PTHR36649">
    <property type="entry name" value="UBIQUITIN-LIKE DOMAIN-CONTAINING PROTEIN"/>
    <property type="match status" value="1"/>
</dbReference>
<gene>
    <name evidence="2" type="ORF">JXQ802_LOCUS49135</name>
    <name evidence="1" type="ORF">PYM288_LOCUS33072</name>
</gene>
<evidence type="ECO:0000313" key="1">
    <source>
        <dbReference type="EMBL" id="CAF1365035.1"/>
    </source>
</evidence>
<sequence length="326" mass="37386">MQQFGAKLSFTTEDLSFEESAHRIATGIADLGSAHLLASEHITSAKFAVIIDLNYDEIARSEESMQQFLLAFVDAVAQDLSCENDFVRITSVERSKKRERKAEVNLVLTTPEKTKTEELANIFKNHARSGFSNNTILCYIKPDKYQCQWMLVLSYLQLQPFDFDPKHNYDYTKPGVPAELMRGDLPYYLPIGWFRHAIKVNNKYKDGSAWLGSSNGPGEWPVAFHGTKSTAVKGITEQGLLVSSVKKDYMIYEAIIQNGEEIKNINVHISHLEYLMTFQDDYPNAFDYYYIDSTLNHLYEIFEYLVEGMKLCSCRAFHIKSINRFD</sequence>
<evidence type="ECO:0000313" key="3">
    <source>
        <dbReference type="Proteomes" id="UP000663870"/>
    </source>
</evidence>
<dbReference type="Proteomes" id="UP000663870">
    <property type="component" value="Unassembled WGS sequence"/>
</dbReference>
<protein>
    <submittedName>
        <fullName evidence="2">Uncharacterized protein</fullName>
    </submittedName>
</protein>
<dbReference type="PANTHER" id="PTHR36649:SF28">
    <property type="entry name" value="UBIQUITIN-LIKE DOMAIN-CONTAINING PROTEIN"/>
    <property type="match status" value="1"/>
</dbReference>
<proteinExistence type="predicted"/>
<dbReference type="EMBL" id="CAJNOH010004290">
    <property type="protein sequence ID" value="CAF1365035.1"/>
    <property type="molecule type" value="Genomic_DNA"/>
</dbReference>